<name>A0AAE3AAQ3_9FIRM</name>
<evidence type="ECO:0000313" key="4">
    <source>
        <dbReference type="Proteomes" id="UP001198220"/>
    </source>
</evidence>
<dbReference type="EMBL" id="JAJEPS010000009">
    <property type="protein sequence ID" value="MCC2126533.1"/>
    <property type="molecule type" value="Genomic_DNA"/>
</dbReference>
<dbReference type="Pfam" id="PF13649">
    <property type="entry name" value="Methyltransf_25"/>
    <property type="match status" value="1"/>
</dbReference>
<dbReference type="Gene3D" id="3.40.50.150">
    <property type="entry name" value="Vaccinia Virus protein VP39"/>
    <property type="match status" value="1"/>
</dbReference>
<gene>
    <name evidence="3" type="ORF">LKD36_10095</name>
</gene>
<sequence>MYSDIFSKLYDAFGWNYYPESFAQLLLRWIDEQGLHINNMLDLGCGTGILCNMIAEHGIETMGMDLSHGMIAMAKQNYPHIVFQQGNMIDWKPKMNFDLVTSTCDAINHILEPEDVKKVIKNVYSYLNPGGIFLFDFLRPGEEADCEPVDMGELDGKRLQFQIYHPKDQFVTLQADLFEGDKLIHTEKIQEHLYEPEWILNVLKETGFQDVRCTDQLLESESGHAATWFIIAKK</sequence>
<keyword evidence="4" id="KW-1185">Reference proteome</keyword>
<evidence type="ECO:0000313" key="3">
    <source>
        <dbReference type="EMBL" id="MCC2126533.1"/>
    </source>
</evidence>
<dbReference type="AlphaFoldDB" id="A0AAE3AAQ3"/>
<dbReference type="Gene3D" id="2.20.25.110">
    <property type="entry name" value="S-adenosyl-L-methionine-dependent methyltransferases"/>
    <property type="match status" value="1"/>
</dbReference>
<dbReference type="GO" id="GO:0032259">
    <property type="term" value="P:methylation"/>
    <property type="evidence" value="ECO:0007669"/>
    <property type="project" value="UniProtKB-KW"/>
</dbReference>
<evidence type="ECO:0000256" key="1">
    <source>
        <dbReference type="ARBA" id="ARBA00022679"/>
    </source>
</evidence>
<proteinExistence type="predicted"/>
<comment type="caution">
    <text evidence="3">The sequence shown here is derived from an EMBL/GenBank/DDBJ whole genome shotgun (WGS) entry which is preliminary data.</text>
</comment>
<organism evidence="3 4">
    <name type="scientific">Hominiventricola filiformis</name>
    <dbReference type="NCBI Taxonomy" id="2885352"/>
    <lineage>
        <taxon>Bacteria</taxon>
        <taxon>Bacillati</taxon>
        <taxon>Bacillota</taxon>
        <taxon>Clostridia</taxon>
        <taxon>Lachnospirales</taxon>
        <taxon>Lachnospiraceae</taxon>
        <taxon>Hominiventricola</taxon>
    </lineage>
</organism>
<protein>
    <submittedName>
        <fullName evidence="3">Class I SAM-dependent methyltransferase</fullName>
    </submittedName>
</protein>
<keyword evidence="1" id="KW-0808">Transferase</keyword>
<evidence type="ECO:0000259" key="2">
    <source>
        <dbReference type="Pfam" id="PF13649"/>
    </source>
</evidence>
<dbReference type="GO" id="GO:0008168">
    <property type="term" value="F:methyltransferase activity"/>
    <property type="evidence" value="ECO:0007669"/>
    <property type="project" value="UniProtKB-KW"/>
</dbReference>
<dbReference type="InterPro" id="IPR041698">
    <property type="entry name" value="Methyltransf_25"/>
</dbReference>
<dbReference type="CDD" id="cd02440">
    <property type="entry name" value="AdoMet_MTases"/>
    <property type="match status" value="1"/>
</dbReference>
<dbReference type="PANTHER" id="PTHR43861">
    <property type="entry name" value="TRANS-ACONITATE 2-METHYLTRANSFERASE-RELATED"/>
    <property type="match status" value="1"/>
</dbReference>
<accession>A0AAE3AAQ3</accession>
<reference evidence="3 4" key="1">
    <citation type="submission" date="2021-10" db="EMBL/GenBank/DDBJ databases">
        <title>Anaerobic single-cell dispensing facilitates the cultivation of human gut bacteria.</title>
        <authorList>
            <person name="Afrizal A."/>
        </authorList>
    </citation>
    <scope>NUCLEOTIDE SEQUENCE [LARGE SCALE GENOMIC DNA]</scope>
    <source>
        <strain evidence="3 4">CLA-AA-H276</strain>
    </source>
</reference>
<dbReference type="InterPro" id="IPR029063">
    <property type="entry name" value="SAM-dependent_MTases_sf"/>
</dbReference>
<dbReference type="Proteomes" id="UP001198220">
    <property type="component" value="Unassembled WGS sequence"/>
</dbReference>
<feature type="domain" description="Methyltransferase" evidence="2">
    <location>
        <begin position="41"/>
        <end position="131"/>
    </location>
</feature>
<dbReference type="SUPFAM" id="SSF53335">
    <property type="entry name" value="S-adenosyl-L-methionine-dependent methyltransferases"/>
    <property type="match status" value="1"/>
</dbReference>
<keyword evidence="3" id="KW-0489">Methyltransferase</keyword>
<dbReference type="RefSeq" id="WP_308459518.1">
    <property type="nucleotide sequence ID" value="NZ_JAJEPS010000009.1"/>
</dbReference>